<proteinExistence type="predicted"/>
<dbReference type="Proteomes" id="UP000887013">
    <property type="component" value="Unassembled WGS sequence"/>
</dbReference>
<gene>
    <name evidence="1" type="ORF">NPIL_288721</name>
</gene>
<dbReference type="EMBL" id="BMAW01068018">
    <property type="protein sequence ID" value="GFT62426.1"/>
    <property type="molecule type" value="Genomic_DNA"/>
</dbReference>
<evidence type="ECO:0000313" key="2">
    <source>
        <dbReference type="Proteomes" id="UP000887013"/>
    </source>
</evidence>
<evidence type="ECO:0000313" key="1">
    <source>
        <dbReference type="EMBL" id="GFT62426.1"/>
    </source>
</evidence>
<comment type="caution">
    <text evidence="1">The sequence shown here is derived from an EMBL/GenBank/DDBJ whole genome shotgun (WGS) entry which is preliminary data.</text>
</comment>
<name>A0A8X6TY52_NEPPI</name>
<reference evidence="1" key="1">
    <citation type="submission" date="2020-08" db="EMBL/GenBank/DDBJ databases">
        <title>Multicomponent nature underlies the extraordinary mechanical properties of spider dragline silk.</title>
        <authorList>
            <person name="Kono N."/>
            <person name="Nakamura H."/>
            <person name="Mori M."/>
            <person name="Yoshida Y."/>
            <person name="Ohtoshi R."/>
            <person name="Malay A.D."/>
            <person name="Moran D.A.P."/>
            <person name="Tomita M."/>
            <person name="Numata K."/>
            <person name="Arakawa K."/>
        </authorList>
    </citation>
    <scope>NUCLEOTIDE SEQUENCE</scope>
</reference>
<sequence length="126" mass="14469">MLCLPIGYLKIQFKLIPCTTRECLLQLAGVRGAWNSDRWNEPALLPPGQGECVAVQSARELVGRDPWRCLFTSVAQSGRSQKLSVGFGLNAKIIQVIWWSRRFRLMEWRWHVVWFHPYRSGGGVLD</sequence>
<organism evidence="1 2">
    <name type="scientific">Nephila pilipes</name>
    <name type="common">Giant wood spider</name>
    <name type="synonym">Nephila maculata</name>
    <dbReference type="NCBI Taxonomy" id="299642"/>
    <lineage>
        <taxon>Eukaryota</taxon>
        <taxon>Metazoa</taxon>
        <taxon>Ecdysozoa</taxon>
        <taxon>Arthropoda</taxon>
        <taxon>Chelicerata</taxon>
        <taxon>Arachnida</taxon>
        <taxon>Araneae</taxon>
        <taxon>Araneomorphae</taxon>
        <taxon>Entelegynae</taxon>
        <taxon>Araneoidea</taxon>
        <taxon>Nephilidae</taxon>
        <taxon>Nephila</taxon>
    </lineage>
</organism>
<accession>A0A8X6TY52</accession>
<dbReference type="AlphaFoldDB" id="A0A8X6TY52"/>
<keyword evidence="2" id="KW-1185">Reference proteome</keyword>
<protein>
    <submittedName>
        <fullName evidence="1">Uncharacterized protein</fullName>
    </submittedName>
</protein>